<protein>
    <submittedName>
        <fullName evidence="1">Uncharacterized protein</fullName>
    </submittedName>
</protein>
<dbReference type="Proteomes" id="UP000029066">
    <property type="component" value="Unassembled WGS sequence"/>
</dbReference>
<dbReference type="RefSeq" id="WP_033891087.1">
    <property type="nucleotide sequence ID" value="NZ_JDUT01000010.1"/>
</dbReference>
<dbReference type="AlphaFoldDB" id="A0A087DAA5"/>
<sequence>MSDHEAKIYERQDLFDALADALDVCSLAIIPANGIETDTEDIQALADRMYEHHGLETDISLLGES</sequence>
<name>A0A087DAA5_9BIFI</name>
<dbReference type="STRING" id="1437607.BISA_0855"/>
<organism evidence="1 2">
    <name type="scientific">Bifidobacterium saguini DSM 23967</name>
    <dbReference type="NCBI Taxonomy" id="1437607"/>
    <lineage>
        <taxon>Bacteria</taxon>
        <taxon>Bacillati</taxon>
        <taxon>Actinomycetota</taxon>
        <taxon>Actinomycetes</taxon>
        <taxon>Bifidobacteriales</taxon>
        <taxon>Bifidobacteriaceae</taxon>
        <taxon>Bifidobacterium</taxon>
    </lineage>
</organism>
<proteinExistence type="predicted"/>
<gene>
    <name evidence="1" type="ORF">BISA_0855</name>
</gene>
<accession>A0A087DAA5</accession>
<reference evidence="1 2" key="1">
    <citation type="submission" date="2014-03" db="EMBL/GenBank/DDBJ databases">
        <title>Genomics of Bifidobacteria.</title>
        <authorList>
            <person name="Ventura M."/>
            <person name="Milani C."/>
            <person name="Lugli G.A."/>
        </authorList>
    </citation>
    <scope>NUCLEOTIDE SEQUENCE [LARGE SCALE GENOMIC DNA]</scope>
    <source>
        <strain evidence="1 2">DSM 23967</strain>
    </source>
</reference>
<dbReference type="EMBL" id="JGZN01000008">
    <property type="protein sequence ID" value="KFI92455.1"/>
    <property type="molecule type" value="Genomic_DNA"/>
</dbReference>
<evidence type="ECO:0000313" key="1">
    <source>
        <dbReference type="EMBL" id="KFI92455.1"/>
    </source>
</evidence>
<evidence type="ECO:0000313" key="2">
    <source>
        <dbReference type="Proteomes" id="UP000029066"/>
    </source>
</evidence>
<dbReference type="OrthoDB" id="23194at31953"/>
<comment type="caution">
    <text evidence="1">The sequence shown here is derived from an EMBL/GenBank/DDBJ whole genome shotgun (WGS) entry which is preliminary data.</text>
</comment>